<evidence type="ECO:0000313" key="1">
    <source>
        <dbReference type="EMBL" id="GIF89999.1"/>
    </source>
</evidence>
<gene>
    <name evidence="1" type="ORF">Cch02nite_34430</name>
</gene>
<evidence type="ECO:0008006" key="3">
    <source>
        <dbReference type="Google" id="ProtNLM"/>
    </source>
</evidence>
<keyword evidence="2" id="KW-1185">Reference proteome</keyword>
<dbReference type="InterPro" id="IPR009467">
    <property type="entry name" value="Glycolipid-bd_prot_put"/>
</dbReference>
<accession>A0A8J3JWZ3</accession>
<evidence type="ECO:0000313" key="2">
    <source>
        <dbReference type="Proteomes" id="UP000619293"/>
    </source>
</evidence>
<proteinExistence type="predicted"/>
<dbReference type="EMBL" id="BONG01000019">
    <property type="protein sequence ID" value="GIF89999.1"/>
    <property type="molecule type" value="Genomic_DNA"/>
</dbReference>
<dbReference type="AlphaFoldDB" id="A0A8J3JWZ3"/>
<dbReference type="SUPFAM" id="SSF159275">
    <property type="entry name" value="PA1994-like"/>
    <property type="match status" value="1"/>
</dbReference>
<comment type="caution">
    <text evidence="1">The sequence shown here is derived from an EMBL/GenBank/DDBJ whole genome shotgun (WGS) entry which is preliminary data.</text>
</comment>
<protein>
    <recommendedName>
        <fullName evidence="3">Glycolipid-binding domain-containing protein</fullName>
    </recommendedName>
</protein>
<dbReference type="Proteomes" id="UP000619293">
    <property type="component" value="Unassembled WGS sequence"/>
</dbReference>
<sequence>MSPLPRALLWDRMVEVGTDIALVDLRPDKLLAHGQVVAAEPVPHACRYQLTTVDGFATDTMTVESEGAGWQREVRLERTGNSWRVITSEQGKFGSVQLPGIVDPGRLGGVLDVDLEATALTNTLPIRRLGLLGAEPGTTHTVPMAWIRVPSLQVIPVEQTYTVIDADTIRYSSGSFTADLTVDKDGFVVNYPGYASLVV</sequence>
<dbReference type="RefSeq" id="WP_191840019.1">
    <property type="nucleotide sequence ID" value="NZ_BAAALB010000023.1"/>
</dbReference>
<organism evidence="1 2">
    <name type="scientific">Catellatospora chokoriensis</name>
    <dbReference type="NCBI Taxonomy" id="310353"/>
    <lineage>
        <taxon>Bacteria</taxon>
        <taxon>Bacillati</taxon>
        <taxon>Actinomycetota</taxon>
        <taxon>Actinomycetes</taxon>
        <taxon>Micromonosporales</taxon>
        <taxon>Micromonosporaceae</taxon>
        <taxon>Catellatospora</taxon>
    </lineage>
</organism>
<name>A0A8J3JWZ3_9ACTN</name>
<dbReference type="Pfam" id="PF06475">
    <property type="entry name" value="Glycolipid_bind"/>
    <property type="match status" value="1"/>
</dbReference>
<reference evidence="1 2" key="1">
    <citation type="submission" date="2021-01" db="EMBL/GenBank/DDBJ databases">
        <title>Whole genome shotgun sequence of Catellatospora chokoriensis NBRC 107358.</title>
        <authorList>
            <person name="Komaki H."/>
            <person name="Tamura T."/>
        </authorList>
    </citation>
    <scope>NUCLEOTIDE SEQUENCE [LARGE SCALE GENOMIC DNA]</scope>
    <source>
        <strain evidence="1 2">NBRC 107358</strain>
    </source>
</reference>